<reference evidence="2 3" key="1">
    <citation type="submission" date="2017-11" db="EMBL/GenBank/DDBJ databases">
        <title>De-novo sequencing of pomegranate (Punica granatum L.) genome.</title>
        <authorList>
            <person name="Akparov Z."/>
            <person name="Amiraslanov A."/>
            <person name="Hajiyeva S."/>
            <person name="Abbasov M."/>
            <person name="Kaur K."/>
            <person name="Hamwieh A."/>
            <person name="Solovyev V."/>
            <person name="Salamov A."/>
            <person name="Braich B."/>
            <person name="Kosarev P."/>
            <person name="Mahmoud A."/>
            <person name="Hajiyev E."/>
            <person name="Babayeva S."/>
            <person name="Izzatullayeva V."/>
            <person name="Mammadov A."/>
            <person name="Mammadov A."/>
            <person name="Sharifova S."/>
            <person name="Ojaghi J."/>
            <person name="Eynullazada K."/>
            <person name="Bayramov B."/>
            <person name="Abdulazimova A."/>
            <person name="Shahmuradov I."/>
        </authorList>
    </citation>
    <scope>NUCLEOTIDE SEQUENCE [LARGE SCALE GENOMIC DNA]</scope>
    <source>
        <strain evidence="3">cv. AG2017</strain>
        <tissue evidence="2">Leaf</tissue>
    </source>
</reference>
<accession>A0A2I0L5S9</accession>
<dbReference type="Proteomes" id="UP000233551">
    <property type="component" value="Unassembled WGS sequence"/>
</dbReference>
<feature type="region of interest" description="Disordered" evidence="1">
    <location>
        <begin position="1"/>
        <end position="28"/>
    </location>
</feature>
<keyword evidence="3" id="KW-1185">Reference proteome</keyword>
<gene>
    <name evidence="2" type="ORF">CRG98_003604</name>
</gene>
<organism evidence="2 3">
    <name type="scientific">Punica granatum</name>
    <name type="common">Pomegranate</name>
    <dbReference type="NCBI Taxonomy" id="22663"/>
    <lineage>
        <taxon>Eukaryota</taxon>
        <taxon>Viridiplantae</taxon>
        <taxon>Streptophyta</taxon>
        <taxon>Embryophyta</taxon>
        <taxon>Tracheophyta</taxon>
        <taxon>Spermatophyta</taxon>
        <taxon>Magnoliopsida</taxon>
        <taxon>eudicotyledons</taxon>
        <taxon>Gunneridae</taxon>
        <taxon>Pentapetalae</taxon>
        <taxon>rosids</taxon>
        <taxon>malvids</taxon>
        <taxon>Myrtales</taxon>
        <taxon>Lythraceae</taxon>
        <taxon>Punica</taxon>
    </lineage>
</organism>
<evidence type="ECO:0000313" key="2">
    <source>
        <dbReference type="EMBL" id="PKI76054.1"/>
    </source>
</evidence>
<dbReference type="AlphaFoldDB" id="A0A2I0L5S9"/>
<sequence length="76" mass="7894">MAGTHLCAIWGPRSSMGATSSKETPSPEEALPIPILATRPKGCHATSLYWLGTDSDESLHRNTVPGMGAISNGGTD</sequence>
<evidence type="ECO:0000256" key="1">
    <source>
        <dbReference type="SAM" id="MobiDB-lite"/>
    </source>
</evidence>
<name>A0A2I0L5S9_PUNGR</name>
<proteinExistence type="predicted"/>
<evidence type="ECO:0000313" key="3">
    <source>
        <dbReference type="Proteomes" id="UP000233551"/>
    </source>
</evidence>
<comment type="caution">
    <text evidence="2">The sequence shown here is derived from an EMBL/GenBank/DDBJ whole genome shotgun (WGS) entry which is preliminary data.</text>
</comment>
<protein>
    <submittedName>
        <fullName evidence="2">Uncharacterized protein</fullName>
    </submittedName>
</protein>
<dbReference type="EMBL" id="PGOL01000132">
    <property type="protein sequence ID" value="PKI76054.1"/>
    <property type="molecule type" value="Genomic_DNA"/>
</dbReference>